<name>A0A136PY34_9ACTN</name>
<dbReference type="GO" id="GO:0003677">
    <property type="term" value="F:DNA binding"/>
    <property type="evidence" value="ECO:0007669"/>
    <property type="project" value="InterPro"/>
</dbReference>
<feature type="domain" description="HTH cro/C1-type" evidence="1">
    <location>
        <begin position="25"/>
        <end position="63"/>
    </location>
</feature>
<proteinExistence type="predicted"/>
<dbReference type="Proteomes" id="UP000070620">
    <property type="component" value="Unassembled WGS sequence"/>
</dbReference>
<evidence type="ECO:0000313" key="3">
    <source>
        <dbReference type="Proteomes" id="UP000070620"/>
    </source>
</evidence>
<dbReference type="InterPro" id="IPR001387">
    <property type="entry name" value="Cro/C1-type_HTH"/>
</dbReference>
<dbReference type="InterPro" id="IPR010982">
    <property type="entry name" value="Lambda_DNA-bd_dom_sf"/>
</dbReference>
<dbReference type="PROSITE" id="PS50943">
    <property type="entry name" value="HTH_CROC1"/>
    <property type="match status" value="1"/>
</dbReference>
<dbReference type="EMBL" id="LRQV01000006">
    <property type="protein sequence ID" value="KXK63398.1"/>
    <property type="molecule type" value="Genomic_DNA"/>
</dbReference>
<keyword evidence="3" id="KW-1185">Reference proteome</keyword>
<organism evidence="2 3">
    <name type="scientific">Micromonospora rosaria</name>
    <dbReference type="NCBI Taxonomy" id="47874"/>
    <lineage>
        <taxon>Bacteria</taxon>
        <taxon>Bacillati</taxon>
        <taxon>Actinomycetota</taxon>
        <taxon>Actinomycetes</taxon>
        <taxon>Micromonosporales</taxon>
        <taxon>Micromonosporaceae</taxon>
        <taxon>Micromonospora</taxon>
    </lineage>
</organism>
<protein>
    <recommendedName>
        <fullName evidence="1">HTH cro/C1-type domain-containing protein</fullName>
    </recommendedName>
</protein>
<accession>A0A136PY34</accession>
<evidence type="ECO:0000259" key="1">
    <source>
        <dbReference type="PROSITE" id="PS50943"/>
    </source>
</evidence>
<dbReference type="SUPFAM" id="SSF47413">
    <property type="entry name" value="lambda repressor-like DNA-binding domains"/>
    <property type="match status" value="1"/>
</dbReference>
<evidence type="ECO:0000313" key="2">
    <source>
        <dbReference type="EMBL" id="KXK63398.1"/>
    </source>
</evidence>
<gene>
    <name evidence="2" type="ORF">AWW66_03530</name>
</gene>
<dbReference type="AlphaFoldDB" id="A0A136PY34"/>
<dbReference type="Gene3D" id="1.10.260.40">
    <property type="entry name" value="lambda repressor-like DNA-binding domains"/>
    <property type="match status" value="1"/>
</dbReference>
<comment type="caution">
    <text evidence="2">The sequence shown here is derived from an EMBL/GenBank/DDBJ whole genome shotgun (WGS) entry which is preliminary data.</text>
</comment>
<dbReference type="CDD" id="cd00093">
    <property type="entry name" value="HTH_XRE"/>
    <property type="match status" value="1"/>
</dbReference>
<sequence>MRINFEVFDVECARRGATDETSRGRLVDIDRTTLWRWRTGRQDPSLDAVIRIATTLGVAVEKLLGREAA</sequence>
<reference evidence="2 3" key="1">
    <citation type="submission" date="2016-01" db="EMBL/GenBank/DDBJ databases">
        <title>Whole genome sequence and analysis of Micromonospora rosaria DSM 803, which can produce antibacterial substance rosamicin.</title>
        <authorList>
            <person name="Yang H."/>
            <person name="He X."/>
            <person name="Zhu D."/>
        </authorList>
    </citation>
    <scope>NUCLEOTIDE SEQUENCE [LARGE SCALE GENOMIC DNA]</scope>
    <source>
        <strain evidence="2 3">DSM 803</strain>
    </source>
</reference>